<dbReference type="PANTHER" id="PTHR24096:SF149">
    <property type="entry name" value="AMP-BINDING DOMAIN-CONTAINING PROTEIN-RELATED"/>
    <property type="match status" value="1"/>
</dbReference>
<accession>A0ABV3SZV8</accession>
<protein>
    <submittedName>
        <fullName evidence="5">Class I adenylate-forming enzyme family protein</fullName>
    </submittedName>
</protein>
<reference evidence="5 6" key="1">
    <citation type="submission" date="2024-07" db="EMBL/GenBank/DDBJ databases">
        <authorList>
            <person name="Lee S."/>
            <person name="Kang M."/>
        </authorList>
    </citation>
    <scope>NUCLEOTIDE SEQUENCE [LARGE SCALE GENOMIC DNA]</scope>
    <source>
        <strain evidence="5 6">DS6</strain>
    </source>
</reference>
<keyword evidence="2" id="KW-0436">Ligase</keyword>
<dbReference type="RefSeq" id="WP_367994383.1">
    <property type="nucleotide sequence ID" value="NZ_JBFPJR010000020.1"/>
</dbReference>
<dbReference type="Pfam" id="PF13193">
    <property type="entry name" value="AMP-binding_C"/>
    <property type="match status" value="1"/>
</dbReference>
<gene>
    <name evidence="5" type="ORF">AB3X52_12350</name>
</gene>
<dbReference type="Gene3D" id="3.40.50.12780">
    <property type="entry name" value="N-terminal domain of ligase-like"/>
    <property type="match status" value="1"/>
</dbReference>
<sequence>MTAPYWPEGIPHHLDYPEVGVGELLTAVCRRFADHVAIEDGEERLTFGRLLEEGSALAHALQADGIGPGDTVLMHLPNSRWFVVAYVGVQLAGATLSPANPLHPVDGLRHQLQDAGAEVVVSHPDHVAHALAAREGTGVRRIVVVPGTSAAPASTEIPAADAVVTVADYCAGRPTDPPAPKATPGDVAHLAFTGGTTGVSKGVRVLNRNVVANVCQAVAWRGGMTVAVTAGDLVLTTLGRDDIGLHEGRGVSIMAGPMYHAQALINTLFMLATGARIVIMGRFSPERMLELIESRRATYINGSPTMWHALLTCPAARERDLSSLQVVSSGAAPIDLETMRGLRSIFPSAMLNEGWGLTEGTCLVTAAPAFHGARRKLGSVGQPVPDTELEVRGPDGGVLPAGAHGELWVRGPQVTDGYAGHDELTAEQYVDGWLRTGDIGYVDDEGFVFISDRLKDMLIYKGYNVYPRELEEILVRHPAVDATAVVGRPDPAVGQLPVAFVVLHAGAEASAEELMSFVAEQVLPYKKIREVHHVPALPTNPAGKILKTELRSRLG</sequence>
<dbReference type="InterPro" id="IPR020845">
    <property type="entry name" value="AMP-binding_CS"/>
</dbReference>
<dbReference type="Pfam" id="PF00501">
    <property type="entry name" value="AMP-binding"/>
    <property type="match status" value="1"/>
</dbReference>
<feature type="domain" description="AMP-dependent synthetase/ligase" evidence="3">
    <location>
        <begin position="27"/>
        <end position="418"/>
    </location>
</feature>
<feature type="domain" description="AMP-binding enzyme C-terminal" evidence="4">
    <location>
        <begin position="469"/>
        <end position="544"/>
    </location>
</feature>
<evidence type="ECO:0000313" key="5">
    <source>
        <dbReference type="EMBL" id="MEX0428413.1"/>
    </source>
</evidence>
<dbReference type="Gene3D" id="3.30.300.30">
    <property type="match status" value="1"/>
</dbReference>
<evidence type="ECO:0000256" key="1">
    <source>
        <dbReference type="ARBA" id="ARBA00006432"/>
    </source>
</evidence>
<name>A0ABV3SZV8_9ACTN</name>
<proteinExistence type="inferred from homology"/>
<dbReference type="PANTHER" id="PTHR24096">
    <property type="entry name" value="LONG-CHAIN-FATTY-ACID--COA LIGASE"/>
    <property type="match status" value="1"/>
</dbReference>
<organism evidence="5 6">
    <name type="scientific">Nocardioides eburneus</name>
    <dbReference type="NCBI Taxonomy" id="3231482"/>
    <lineage>
        <taxon>Bacteria</taxon>
        <taxon>Bacillati</taxon>
        <taxon>Actinomycetota</taxon>
        <taxon>Actinomycetes</taxon>
        <taxon>Propionibacteriales</taxon>
        <taxon>Nocardioidaceae</taxon>
        <taxon>Nocardioides</taxon>
    </lineage>
</organism>
<evidence type="ECO:0000259" key="3">
    <source>
        <dbReference type="Pfam" id="PF00501"/>
    </source>
</evidence>
<dbReference type="InterPro" id="IPR000873">
    <property type="entry name" value="AMP-dep_synth/lig_dom"/>
</dbReference>
<dbReference type="Proteomes" id="UP001556631">
    <property type="component" value="Unassembled WGS sequence"/>
</dbReference>
<dbReference type="SUPFAM" id="SSF56801">
    <property type="entry name" value="Acetyl-CoA synthetase-like"/>
    <property type="match status" value="1"/>
</dbReference>
<keyword evidence="6" id="KW-1185">Reference proteome</keyword>
<comment type="caution">
    <text evidence="5">The sequence shown here is derived from an EMBL/GenBank/DDBJ whole genome shotgun (WGS) entry which is preliminary data.</text>
</comment>
<evidence type="ECO:0000256" key="2">
    <source>
        <dbReference type="ARBA" id="ARBA00022598"/>
    </source>
</evidence>
<evidence type="ECO:0000259" key="4">
    <source>
        <dbReference type="Pfam" id="PF13193"/>
    </source>
</evidence>
<dbReference type="EMBL" id="JBFPJR010000020">
    <property type="protein sequence ID" value="MEX0428413.1"/>
    <property type="molecule type" value="Genomic_DNA"/>
</dbReference>
<comment type="similarity">
    <text evidence="1">Belongs to the ATP-dependent AMP-binding enzyme family.</text>
</comment>
<dbReference type="InterPro" id="IPR025110">
    <property type="entry name" value="AMP-bd_C"/>
</dbReference>
<dbReference type="PROSITE" id="PS00455">
    <property type="entry name" value="AMP_BINDING"/>
    <property type="match status" value="1"/>
</dbReference>
<dbReference type="InterPro" id="IPR042099">
    <property type="entry name" value="ANL_N_sf"/>
</dbReference>
<evidence type="ECO:0000313" key="6">
    <source>
        <dbReference type="Proteomes" id="UP001556631"/>
    </source>
</evidence>
<dbReference type="InterPro" id="IPR045851">
    <property type="entry name" value="AMP-bd_C_sf"/>
</dbReference>